<accession>A0A512PHR2</accession>
<evidence type="ECO:0000256" key="5">
    <source>
        <dbReference type="ARBA" id="ARBA00022900"/>
    </source>
</evidence>
<dbReference type="PROSITE" id="PS51257">
    <property type="entry name" value="PROKAR_LIPOPROTEIN"/>
    <property type="match status" value="1"/>
</dbReference>
<sequence>MRRTWAGPLVVATLASATLLLAGCASGTSGSPTVTAPGTAPAGAPASPSTTATIVPAPDGSVVPGELTVEVDATGSGAVETWTLTCDPVGGSHPDPLGACLALGTPEGVAALAPVPASTMCTEIWGGPQTAHVTGTLDGEPVDATFSRTDGCQIARWDTLVAVLGTGGA</sequence>
<feature type="region of interest" description="Disordered" evidence="7">
    <location>
        <begin position="30"/>
        <end position="51"/>
    </location>
</feature>
<feature type="chain" id="PRO_5039283629" description="Subtilisin inhibitor domain-containing protein" evidence="8">
    <location>
        <begin position="23"/>
        <end position="169"/>
    </location>
</feature>
<evidence type="ECO:0000256" key="7">
    <source>
        <dbReference type="SAM" id="MobiDB-lite"/>
    </source>
</evidence>
<keyword evidence="6" id="KW-1015">Disulfide bond</keyword>
<dbReference type="AlphaFoldDB" id="A0A512PHR2"/>
<feature type="domain" description="Subtilisin inhibitor" evidence="9">
    <location>
        <begin position="74"/>
        <end position="143"/>
    </location>
</feature>
<dbReference type="OrthoDB" id="3427327at2"/>
<reference evidence="10 11" key="1">
    <citation type="submission" date="2019-07" db="EMBL/GenBank/DDBJ databases">
        <title>Whole genome shotgun sequence of Cellulomonas soli NBRC 109434.</title>
        <authorList>
            <person name="Hosoyama A."/>
            <person name="Uohara A."/>
            <person name="Ohji S."/>
            <person name="Ichikawa N."/>
        </authorList>
    </citation>
    <scope>NUCLEOTIDE SEQUENCE [LARGE SCALE GENOMIC DNA]</scope>
    <source>
        <strain evidence="10 11">NBRC 109434</strain>
    </source>
</reference>
<name>A0A512PHR2_9CELL</name>
<comment type="similarity">
    <text evidence="2">Belongs to the protease inhibitor I16 (SSI) family.</text>
</comment>
<evidence type="ECO:0000256" key="8">
    <source>
        <dbReference type="SAM" id="SignalP"/>
    </source>
</evidence>
<dbReference type="InterPro" id="IPR036819">
    <property type="entry name" value="Subtilisin_inhibitor-like_sf"/>
</dbReference>
<evidence type="ECO:0000313" key="11">
    <source>
        <dbReference type="Proteomes" id="UP000321798"/>
    </source>
</evidence>
<comment type="caution">
    <text evidence="10">The sequence shown here is derived from an EMBL/GenBank/DDBJ whole genome shotgun (WGS) entry which is preliminary data.</text>
</comment>
<comment type="subcellular location">
    <subcellularLocation>
        <location evidence="1">Secreted</location>
    </subcellularLocation>
</comment>
<gene>
    <name evidence="10" type="ORF">CSO01_34420</name>
</gene>
<dbReference type="Proteomes" id="UP000321798">
    <property type="component" value="Unassembled WGS sequence"/>
</dbReference>
<dbReference type="Gene3D" id="3.30.350.10">
    <property type="entry name" value="Subtilisin inhibitor-like"/>
    <property type="match status" value="1"/>
</dbReference>
<keyword evidence="8" id="KW-0732">Signal</keyword>
<protein>
    <recommendedName>
        <fullName evidence="9">Subtilisin inhibitor domain-containing protein</fullName>
    </recommendedName>
</protein>
<evidence type="ECO:0000259" key="9">
    <source>
        <dbReference type="Pfam" id="PF00720"/>
    </source>
</evidence>
<keyword evidence="3" id="KW-0964">Secreted</keyword>
<dbReference type="GO" id="GO:0005576">
    <property type="term" value="C:extracellular region"/>
    <property type="evidence" value="ECO:0007669"/>
    <property type="project" value="UniProtKB-SubCell"/>
</dbReference>
<dbReference type="SUPFAM" id="SSF55399">
    <property type="entry name" value="Subtilisin inhibitor"/>
    <property type="match status" value="1"/>
</dbReference>
<dbReference type="EMBL" id="BKAL01000015">
    <property type="protein sequence ID" value="GEP70727.1"/>
    <property type="molecule type" value="Genomic_DNA"/>
</dbReference>
<evidence type="ECO:0000256" key="3">
    <source>
        <dbReference type="ARBA" id="ARBA00022525"/>
    </source>
</evidence>
<dbReference type="Pfam" id="PF00720">
    <property type="entry name" value="SSI"/>
    <property type="match status" value="1"/>
</dbReference>
<feature type="signal peptide" evidence="8">
    <location>
        <begin position="1"/>
        <end position="22"/>
    </location>
</feature>
<evidence type="ECO:0000256" key="2">
    <source>
        <dbReference type="ARBA" id="ARBA00010472"/>
    </source>
</evidence>
<keyword evidence="11" id="KW-1185">Reference proteome</keyword>
<evidence type="ECO:0000313" key="10">
    <source>
        <dbReference type="EMBL" id="GEP70727.1"/>
    </source>
</evidence>
<evidence type="ECO:0000256" key="4">
    <source>
        <dbReference type="ARBA" id="ARBA00022690"/>
    </source>
</evidence>
<keyword evidence="5" id="KW-0722">Serine protease inhibitor</keyword>
<dbReference type="RefSeq" id="WP_146954497.1">
    <property type="nucleotide sequence ID" value="NZ_BAABBJ010000012.1"/>
</dbReference>
<dbReference type="InterPro" id="IPR023549">
    <property type="entry name" value="Subtilisin_inhibitor"/>
</dbReference>
<evidence type="ECO:0000256" key="1">
    <source>
        <dbReference type="ARBA" id="ARBA00004613"/>
    </source>
</evidence>
<evidence type="ECO:0000256" key="6">
    <source>
        <dbReference type="ARBA" id="ARBA00023157"/>
    </source>
</evidence>
<keyword evidence="4" id="KW-0646">Protease inhibitor</keyword>
<organism evidence="10 11">
    <name type="scientific">Cellulomonas soli</name>
    <dbReference type="NCBI Taxonomy" id="931535"/>
    <lineage>
        <taxon>Bacteria</taxon>
        <taxon>Bacillati</taxon>
        <taxon>Actinomycetota</taxon>
        <taxon>Actinomycetes</taxon>
        <taxon>Micrococcales</taxon>
        <taxon>Cellulomonadaceae</taxon>
        <taxon>Cellulomonas</taxon>
    </lineage>
</organism>
<proteinExistence type="inferred from homology"/>
<dbReference type="GO" id="GO:0004867">
    <property type="term" value="F:serine-type endopeptidase inhibitor activity"/>
    <property type="evidence" value="ECO:0007669"/>
    <property type="project" value="UniProtKB-KW"/>
</dbReference>